<evidence type="ECO:0000313" key="3">
    <source>
        <dbReference type="Proteomes" id="UP000265020"/>
    </source>
</evidence>
<dbReference type="InterPro" id="IPR051242">
    <property type="entry name" value="WD-EF-hand_domain"/>
</dbReference>
<keyword evidence="1" id="KW-0677">Repeat</keyword>
<evidence type="ECO:0000313" key="2">
    <source>
        <dbReference type="Ensembl" id="ENSCVAP00000026293.1"/>
    </source>
</evidence>
<dbReference type="STRING" id="28743.ENSCVAP00000026293"/>
<dbReference type="Ensembl" id="ENSCVAT00000016209.1">
    <property type="protein sequence ID" value="ENSCVAP00000026293.1"/>
    <property type="gene ID" value="ENSCVAG00000011751.1"/>
</dbReference>
<dbReference type="InterPro" id="IPR036322">
    <property type="entry name" value="WD40_repeat_dom_sf"/>
</dbReference>
<organism evidence="2 3">
    <name type="scientific">Cyprinodon variegatus</name>
    <name type="common">Sheepshead minnow</name>
    <dbReference type="NCBI Taxonomy" id="28743"/>
    <lineage>
        <taxon>Eukaryota</taxon>
        <taxon>Metazoa</taxon>
        <taxon>Chordata</taxon>
        <taxon>Craniata</taxon>
        <taxon>Vertebrata</taxon>
        <taxon>Euteleostomi</taxon>
        <taxon>Actinopterygii</taxon>
        <taxon>Neopterygii</taxon>
        <taxon>Teleostei</taxon>
        <taxon>Neoteleostei</taxon>
        <taxon>Acanthomorphata</taxon>
        <taxon>Ovalentaria</taxon>
        <taxon>Atherinomorphae</taxon>
        <taxon>Cyprinodontiformes</taxon>
        <taxon>Cyprinodontidae</taxon>
        <taxon>Cyprinodon</taxon>
    </lineage>
</organism>
<reference evidence="2" key="1">
    <citation type="submission" date="2025-08" db="UniProtKB">
        <authorList>
            <consortium name="Ensembl"/>
        </authorList>
    </citation>
    <scope>IDENTIFICATION</scope>
</reference>
<protein>
    <submittedName>
        <fullName evidence="2">Uncharacterized protein</fullName>
    </submittedName>
</protein>
<dbReference type="PANTHER" id="PTHR44324">
    <property type="entry name" value="WD40 REPEAT DOMAIN 95"/>
    <property type="match status" value="1"/>
</dbReference>
<reference evidence="2" key="2">
    <citation type="submission" date="2025-09" db="UniProtKB">
        <authorList>
            <consortium name="Ensembl"/>
        </authorList>
    </citation>
    <scope>IDENTIFICATION</scope>
</reference>
<dbReference type="GeneTree" id="ENSGT00940000171284"/>
<accession>A0A3Q2E247</accession>
<sequence>MTSKSFFQLRVHESRSLSRNEFIDLAWMAVGRGSREEYGLLFDSAVASQEPRNWRGLSSFLLLKLSDKLHNSRAICAPCWKPTLTLTCPHRGPVQKVLYIQSSGQYLTVSKAGTVVLRDKGDMSIQQKHRLQNNTVTPRDLWVTDMVLLPSMHKIAVSFTCKEVCFYDIQDFSCKYKLKVNCVDEKLLLDLNSLSVLTIGDIGGKVSALNFTFAQICLFDSLCVRMDSDSGAPTVLWDELVKGKHCCCYVEMHQAHSPAWVRKGRECSHKQNHLLQCQNLLLEFIIYCIVLPKTKQAIGKRENMCKYTKKQTNAAGIFLDTH</sequence>
<keyword evidence="3" id="KW-1185">Reference proteome</keyword>
<proteinExistence type="predicted"/>
<dbReference type="SUPFAM" id="SSF50978">
    <property type="entry name" value="WD40 repeat-like"/>
    <property type="match status" value="1"/>
</dbReference>
<name>A0A3Q2E247_CYPVA</name>
<dbReference type="AlphaFoldDB" id="A0A3Q2E247"/>
<dbReference type="PANTHER" id="PTHR44324:SF1">
    <property type="entry name" value="WD REPEAT-CONTAINING PROTEIN 49"/>
    <property type="match status" value="1"/>
</dbReference>
<dbReference type="Proteomes" id="UP000265020">
    <property type="component" value="Unassembled WGS sequence"/>
</dbReference>
<evidence type="ECO:0000256" key="1">
    <source>
        <dbReference type="ARBA" id="ARBA00022737"/>
    </source>
</evidence>